<proteinExistence type="inferred from homology"/>
<dbReference type="InterPro" id="IPR001613">
    <property type="entry name" value="Flavin_amine_oxidase"/>
</dbReference>
<dbReference type="PANTHER" id="PTHR43563:SF1">
    <property type="entry name" value="AMINE OXIDASE [FLAVIN-CONTAINING] B"/>
    <property type="match status" value="1"/>
</dbReference>
<accession>A0A1T4JXE7</accession>
<comment type="similarity">
    <text evidence="2">Belongs to the flavin monoamine oxidase family.</text>
</comment>
<keyword evidence="7" id="KW-1185">Reference proteome</keyword>
<name>A0A1T4JXE7_9ACTN</name>
<dbReference type="Proteomes" id="UP000190637">
    <property type="component" value="Unassembled WGS sequence"/>
</dbReference>
<evidence type="ECO:0000256" key="2">
    <source>
        <dbReference type="ARBA" id="ARBA00005995"/>
    </source>
</evidence>
<dbReference type="GO" id="GO:0016491">
    <property type="term" value="F:oxidoreductase activity"/>
    <property type="evidence" value="ECO:0007669"/>
    <property type="project" value="UniProtKB-KW"/>
</dbReference>
<feature type="binding site" evidence="4">
    <location>
        <position position="221"/>
    </location>
    <ligand>
        <name>FAD</name>
        <dbReference type="ChEBI" id="CHEBI:57692"/>
    </ligand>
</feature>
<evidence type="ECO:0000256" key="3">
    <source>
        <dbReference type="ARBA" id="ARBA00023002"/>
    </source>
</evidence>
<evidence type="ECO:0000256" key="1">
    <source>
        <dbReference type="ARBA" id="ARBA00001974"/>
    </source>
</evidence>
<dbReference type="InterPro" id="IPR050703">
    <property type="entry name" value="Flavin_MAO"/>
</dbReference>
<sequence>MEHARVVVVGGGVSGLVAARALHAHGVHGVVVLEGADRPGGRATEGLLPGSAFVREHERGLLELADELGVPVDPLAHDPTLNDLRVDEEGGIELSDDNLPLDLSWWSRIRGGRLLDRLTRLAAGIDPTAPWLSPRAEELDSQTARSWLRAHSSDCALLDLIEEHLTTEAGLPADRISMLWLLAHLGPRPGDGKDLLRLDPVLLTDRLSAGAGAAVRTGHHVGRVDQDHTGVRVHGPWGSIAADHLIMAISPADARHIEFTPSLPSSRWRMQQQWPQAEIIQTEVVYWRPFWRNFGLSGQVHFDDGIPAWTMDNSPGDSSQGRLLAHTYTFGEADPLGADQEVIDEPARHRGLLLDNLVLALGPLAAQPLSYSCSKAGGGRYSRAYRCPAPPGFLTEYGPLLRRPVGRIHWASTETAPFPENGNLSGALSSGLRAATEVAAAGAVRCPGAA</sequence>
<dbReference type="PANTHER" id="PTHR43563">
    <property type="entry name" value="AMINE OXIDASE"/>
    <property type="match status" value="1"/>
</dbReference>
<dbReference type="Gene3D" id="3.90.660.10">
    <property type="match status" value="1"/>
</dbReference>
<dbReference type="STRING" id="1122192.SAMN02745673_00039"/>
<dbReference type="Gene3D" id="3.50.50.60">
    <property type="entry name" value="FAD/NAD(P)-binding domain"/>
    <property type="match status" value="1"/>
</dbReference>
<feature type="binding site" evidence="4">
    <location>
        <position position="414"/>
    </location>
    <ligand>
        <name>FAD</name>
        <dbReference type="ChEBI" id="CHEBI:57692"/>
    </ligand>
</feature>
<organism evidence="6 7">
    <name type="scientific">Marinactinospora thermotolerans DSM 45154</name>
    <dbReference type="NCBI Taxonomy" id="1122192"/>
    <lineage>
        <taxon>Bacteria</taxon>
        <taxon>Bacillati</taxon>
        <taxon>Actinomycetota</taxon>
        <taxon>Actinomycetes</taxon>
        <taxon>Streptosporangiales</taxon>
        <taxon>Nocardiopsidaceae</taxon>
        <taxon>Marinactinospora</taxon>
    </lineage>
</organism>
<dbReference type="AlphaFoldDB" id="A0A1T4JXE7"/>
<dbReference type="InterPro" id="IPR002937">
    <property type="entry name" value="Amino_oxidase"/>
</dbReference>
<gene>
    <name evidence="6" type="ORF">SAMN02745673_00039</name>
</gene>
<feature type="binding site" evidence="4">
    <location>
        <position position="184"/>
    </location>
    <ligand>
        <name>substrate</name>
    </ligand>
</feature>
<evidence type="ECO:0000259" key="5">
    <source>
        <dbReference type="Pfam" id="PF01593"/>
    </source>
</evidence>
<evidence type="ECO:0000313" key="6">
    <source>
        <dbReference type="EMBL" id="SJZ34798.1"/>
    </source>
</evidence>
<feature type="domain" description="Amine oxidase" evidence="5">
    <location>
        <begin position="13"/>
        <end position="438"/>
    </location>
</feature>
<dbReference type="Gene3D" id="1.10.405.10">
    <property type="entry name" value="Guanine Nucleotide Dissociation Inhibitor, domain 1"/>
    <property type="match status" value="1"/>
</dbReference>
<evidence type="ECO:0000313" key="7">
    <source>
        <dbReference type="Proteomes" id="UP000190637"/>
    </source>
</evidence>
<feature type="binding site" evidence="4">
    <location>
        <position position="14"/>
    </location>
    <ligand>
        <name>FAD</name>
        <dbReference type="ChEBI" id="CHEBI:57692"/>
    </ligand>
</feature>
<dbReference type="Pfam" id="PF01593">
    <property type="entry name" value="Amino_oxidase"/>
    <property type="match status" value="1"/>
</dbReference>
<reference evidence="6 7" key="1">
    <citation type="submission" date="2017-02" db="EMBL/GenBank/DDBJ databases">
        <authorList>
            <person name="Peterson S.W."/>
        </authorList>
    </citation>
    <scope>NUCLEOTIDE SEQUENCE [LARGE SCALE GENOMIC DNA]</scope>
    <source>
        <strain evidence="6 7">DSM 45154</strain>
    </source>
</reference>
<keyword evidence="3" id="KW-0560">Oxidoreductase</keyword>
<dbReference type="PRINTS" id="PR00757">
    <property type="entry name" value="AMINEOXDASEF"/>
</dbReference>
<evidence type="ECO:0000256" key="4">
    <source>
        <dbReference type="PIRSR" id="PIRSR601613-1"/>
    </source>
</evidence>
<dbReference type="SUPFAM" id="SSF51905">
    <property type="entry name" value="FAD/NAD(P)-binding domain"/>
    <property type="match status" value="1"/>
</dbReference>
<comment type="cofactor">
    <cofactor evidence="1">
        <name>FAD</name>
        <dbReference type="ChEBI" id="CHEBI:57692"/>
    </cofactor>
</comment>
<protein>
    <submittedName>
        <fullName evidence="6">Monoamine oxidase</fullName>
    </submittedName>
</protein>
<dbReference type="SUPFAM" id="SSF54373">
    <property type="entry name" value="FAD-linked reductases, C-terminal domain"/>
    <property type="match status" value="1"/>
</dbReference>
<dbReference type="RefSeq" id="WP_078759497.1">
    <property type="nucleotide sequence ID" value="NZ_FUWS01000001.1"/>
</dbReference>
<dbReference type="EMBL" id="FUWS01000001">
    <property type="protein sequence ID" value="SJZ34798.1"/>
    <property type="molecule type" value="Genomic_DNA"/>
</dbReference>
<dbReference type="OrthoDB" id="337830at2"/>
<dbReference type="InterPro" id="IPR036188">
    <property type="entry name" value="FAD/NAD-bd_sf"/>
</dbReference>